<feature type="domain" description="TiaS-like TCKD" evidence="1">
    <location>
        <begin position="147"/>
        <end position="204"/>
    </location>
</feature>
<dbReference type="OrthoDB" id="52716at2157"/>
<name>L0KYD4_METHD</name>
<reference evidence="3" key="1">
    <citation type="submission" date="2012-02" db="EMBL/GenBank/DDBJ databases">
        <title>Complete sequence of chromosome of Methanomethylovorans hollandica DSM 15978.</title>
        <authorList>
            <person name="Lucas S."/>
            <person name="Copeland A."/>
            <person name="Lapidus A."/>
            <person name="Glavina del Rio T."/>
            <person name="Dalin E."/>
            <person name="Tice H."/>
            <person name="Bruce D."/>
            <person name="Goodwin L."/>
            <person name="Pitluck S."/>
            <person name="Peters L."/>
            <person name="Mikhailova N."/>
            <person name="Held B."/>
            <person name="Kyrpides N."/>
            <person name="Mavromatis K."/>
            <person name="Ivanova N."/>
            <person name="Brettin T."/>
            <person name="Detter J.C."/>
            <person name="Han C."/>
            <person name="Larimer F."/>
            <person name="Land M."/>
            <person name="Hauser L."/>
            <person name="Markowitz V."/>
            <person name="Cheng J.-F."/>
            <person name="Hugenholtz P."/>
            <person name="Woyke T."/>
            <person name="Wu D."/>
            <person name="Spring S."/>
            <person name="Schroeder M."/>
            <person name="Brambilla E."/>
            <person name="Klenk H.-P."/>
            <person name="Eisen J.A."/>
        </authorList>
    </citation>
    <scope>NUCLEOTIDE SEQUENCE [LARGE SCALE GENOMIC DNA]</scope>
    <source>
        <strain evidence="3">DSM 15978 / NBRC 107637 / DMS1</strain>
    </source>
</reference>
<dbReference type="NCBIfam" id="TIGR03280">
    <property type="entry name" value="methan_mark_11"/>
    <property type="match status" value="1"/>
</dbReference>
<dbReference type="STRING" id="867904.Metho_0744"/>
<evidence type="ECO:0000259" key="1">
    <source>
        <dbReference type="Pfam" id="PF22641"/>
    </source>
</evidence>
<dbReference type="PANTHER" id="PTHR40705">
    <property type="entry name" value="TRNA(ILE2) 2-AGMATINYLCYTIDINE SYNTHETASE TIAS"/>
    <property type="match status" value="1"/>
</dbReference>
<sequence length="305" mass="33423">MKDIELNDPYTTPYRGIYAICDKHNEYVEIVEHSNCYGGAAWSKFHYSHSPLILKTRSIGNMVRYLAKTGTCKLELKPSVAAAGIESIIVDKDEVHITYAGLGGGGVGATKCRAFAQGVLRCDYSESGGGRAARGKVIVPRRERVLIGIDDTDSKETGATWTLTHNIAKALDCPEAVYLSHSLVQLFPVSARTQNCVSTVLEFGCVDAISTKELLESIKAALLKYSVSDETGMVVLRNFNAHEIYPYSRECRSGELSREYAVQYAIDNGVEIWLNGNGVIGALASLAWFSRPDESIRMDAEINDP</sequence>
<dbReference type="InterPro" id="IPR017674">
    <property type="entry name" value="Methan_mark_11"/>
</dbReference>
<proteinExistence type="predicted"/>
<dbReference type="GeneID" id="14407957"/>
<dbReference type="Proteomes" id="UP000010866">
    <property type="component" value="Chromosome"/>
</dbReference>
<dbReference type="HOGENOM" id="CLU_065511_0_0_2"/>
<dbReference type="PANTHER" id="PTHR40705:SF2">
    <property type="entry name" value="DUF1743 DOMAIN-CONTAINING PROTEIN"/>
    <property type="match status" value="1"/>
</dbReference>
<dbReference type="Gene3D" id="3.30.70.2200">
    <property type="match status" value="1"/>
</dbReference>
<dbReference type="InterPro" id="IPR053870">
    <property type="entry name" value="TiaS-like_TCKD"/>
</dbReference>
<dbReference type="Pfam" id="PF22641">
    <property type="entry name" value="TiaS_TCKD"/>
    <property type="match status" value="1"/>
</dbReference>
<accession>L0KYD4</accession>
<dbReference type="RefSeq" id="WP_015324162.1">
    <property type="nucleotide sequence ID" value="NC_019977.1"/>
</dbReference>
<dbReference type="AlphaFoldDB" id="L0KYD4"/>
<protein>
    <submittedName>
        <fullName evidence="2">Putative methanogenesis marker protein 11</fullName>
    </submittedName>
</protein>
<organism evidence="2 3">
    <name type="scientific">Methanomethylovorans hollandica (strain DSM 15978 / NBRC 107637 / DMS1)</name>
    <dbReference type="NCBI Taxonomy" id="867904"/>
    <lineage>
        <taxon>Archaea</taxon>
        <taxon>Methanobacteriati</taxon>
        <taxon>Methanobacteriota</taxon>
        <taxon>Stenosarchaea group</taxon>
        <taxon>Methanomicrobia</taxon>
        <taxon>Methanosarcinales</taxon>
        <taxon>Methanosarcinaceae</taxon>
        <taxon>Methanomethylovorans</taxon>
    </lineage>
</organism>
<evidence type="ECO:0000313" key="2">
    <source>
        <dbReference type="EMBL" id="AGB48994.1"/>
    </source>
</evidence>
<dbReference type="KEGG" id="mhz:Metho_0744"/>
<gene>
    <name evidence="2" type="ordered locus">Metho_0744</name>
</gene>
<evidence type="ECO:0000313" key="3">
    <source>
        <dbReference type="Proteomes" id="UP000010866"/>
    </source>
</evidence>
<dbReference type="EMBL" id="CP003362">
    <property type="protein sequence ID" value="AGB48994.1"/>
    <property type="molecule type" value="Genomic_DNA"/>
</dbReference>
<keyword evidence="3" id="KW-1185">Reference proteome</keyword>